<dbReference type="Proteomes" id="UP001058860">
    <property type="component" value="Chromosome"/>
</dbReference>
<evidence type="ECO:0000313" key="3">
    <source>
        <dbReference type="Proteomes" id="UP001058860"/>
    </source>
</evidence>
<feature type="compositionally biased region" description="Basic and acidic residues" evidence="1">
    <location>
        <begin position="14"/>
        <end position="29"/>
    </location>
</feature>
<evidence type="ECO:0000256" key="1">
    <source>
        <dbReference type="SAM" id="MobiDB-lite"/>
    </source>
</evidence>
<gene>
    <name evidence="2" type="ORF">LRS13_17215</name>
</gene>
<evidence type="ECO:0000313" key="2">
    <source>
        <dbReference type="EMBL" id="UUY02431.1"/>
    </source>
</evidence>
<keyword evidence="3" id="KW-1185">Reference proteome</keyword>
<feature type="region of interest" description="Disordered" evidence="1">
    <location>
        <begin position="1"/>
        <end position="30"/>
    </location>
</feature>
<dbReference type="RefSeq" id="WP_353862958.1">
    <property type="nucleotide sequence ID" value="NZ_CP088295.1"/>
</dbReference>
<proteinExistence type="predicted"/>
<name>A0ABY5PCN8_9ACTN</name>
<organism evidence="2 3">
    <name type="scientific">Svornostia abyssi</name>
    <dbReference type="NCBI Taxonomy" id="2898438"/>
    <lineage>
        <taxon>Bacteria</taxon>
        <taxon>Bacillati</taxon>
        <taxon>Actinomycetota</taxon>
        <taxon>Thermoleophilia</taxon>
        <taxon>Solirubrobacterales</taxon>
        <taxon>Baekduiaceae</taxon>
        <taxon>Svornostia</taxon>
    </lineage>
</organism>
<sequence length="124" mass="13672">MPQVDTTSHHIHRALGEHSHEVAKQDSETSPHVCPECQMPFVFPTEALEVDEWHFAVGLRCPNCDWEGAGIYDDEALERFDIGLDEGTRALVAALDALSAANARDEADRFVAALQADAILPEDF</sequence>
<accession>A0ABY5PCN8</accession>
<protein>
    <submittedName>
        <fullName evidence="2">Uncharacterized protein</fullName>
    </submittedName>
</protein>
<reference evidence="3" key="1">
    <citation type="submission" date="2021-11" db="EMBL/GenBank/DDBJ databases">
        <title>Cultivation dependent microbiological survey of springs from the worlds oldest radium mine currently devoted to the extraction of radon-saturated water.</title>
        <authorList>
            <person name="Kapinusova G."/>
            <person name="Smrhova T."/>
            <person name="Strejcek M."/>
            <person name="Suman J."/>
            <person name="Jani K."/>
            <person name="Pajer P."/>
            <person name="Uhlik O."/>
        </authorList>
    </citation>
    <scope>NUCLEOTIDE SEQUENCE [LARGE SCALE GENOMIC DNA]</scope>
    <source>
        <strain evidence="3">J379</strain>
    </source>
</reference>
<dbReference type="EMBL" id="CP088295">
    <property type="protein sequence ID" value="UUY02431.1"/>
    <property type="molecule type" value="Genomic_DNA"/>
</dbReference>